<accession>U5D7J0</accession>
<proteinExistence type="predicted"/>
<feature type="region of interest" description="Disordered" evidence="1">
    <location>
        <begin position="16"/>
        <end position="53"/>
    </location>
</feature>
<reference evidence="3" key="1">
    <citation type="journal article" date="2013" name="Science">
        <title>The Amborella genome and the evolution of flowering plants.</title>
        <authorList>
            <consortium name="Amborella Genome Project"/>
        </authorList>
    </citation>
    <scope>NUCLEOTIDE SEQUENCE [LARGE SCALE GENOMIC DNA]</scope>
</reference>
<dbReference type="AlphaFoldDB" id="U5D7J0"/>
<feature type="non-terminal residue" evidence="2">
    <location>
        <position position="1"/>
    </location>
</feature>
<dbReference type="Proteomes" id="UP000017836">
    <property type="component" value="Unassembled WGS sequence"/>
</dbReference>
<evidence type="ECO:0000313" key="2">
    <source>
        <dbReference type="EMBL" id="ERN18200.1"/>
    </source>
</evidence>
<dbReference type="Gramene" id="ERN18200">
    <property type="protein sequence ID" value="ERN18200"/>
    <property type="gene ID" value="AMTR_s00054p00213000"/>
</dbReference>
<keyword evidence="3" id="KW-1185">Reference proteome</keyword>
<protein>
    <submittedName>
        <fullName evidence="2">Uncharacterized protein</fullName>
    </submittedName>
</protein>
<dbReference type="EMBL" id="KI392271">
    <property type="protein sequence ID" value="ERN18200.1"/>
    <property type="molecule type" value="Genomic_DNA"/>
</dbReference>
<organism evidence="2 3">
    <name type="scientific">Amborella trichopoda</name>
    <dbReference type="NCBI Taxonomy" id="13333"/>
    <lineage>
        <taxon>Eukaryota</taxon>
        <taxon>Viridiplantae</taxon>
        <taxon>Streptophyta</taxon>
        <taxon>Embryophyta</taxon>
        <taxon>Tracheophyta</taxon>
        <taxon>Spermatophyta</taxon>
        <taxon>Magnoliopsida</taxon>
        <taxon>Amborellales</taxon>
        <taxon>Amborellaceae</taxon>
        <taxon>Amborella</taxon>
    </lineage>
</organism>
<gene>
    <name evidence="2" type="ORF">AMTR_s00054p00213000</name>
</gene>
<sequence>RHRALGVFSMRVYRQEKSKGVGEVKGRREQKGRRQSKGHKEVEGSQGHRRVRK</sequence>
<evidence type="ECO:0000256" key="1">
    <source>
        <dbReference type="SAM" id="MobiDB-lite"/>
    </source>
</evidence>
<evidence type="ECO:0000313" key="3">
    <source>
        <dbReference type="Proteomes" id="UP000017836"/>
    </source>
</evidence>
<dbReference type="HOGENOM" id="CLU_3074808_0_0_1"/>
<name>U5D7J0_AMBTC</name>
<feature type="compositionally biased region" description="Basic and acidic residues" evidence="1">
    <location>
        <begin position="16"/>
        <end position="29"/>
    </location>
</feature>